<gene>
    <name evidence="2" type="ORF">SOIL9_57300</name>
</gene>
<evidence type="ECO:0000256" key="1">
    <source>
        <dbReference type="SAM" id="SignalP"/>
    </source>
</evidence>
<keyword evidence="2" id="KW-0808">Transferase</keyword>
<dbReference type="GO" id="GO:0032259">
    <property type="term" value="P:methylation"/>
    <property type="evidence" value="ECO:0007669"/>
    <property type="project" value="UniProtKB-KW"/>
</dbReference>
<name>A0A6P2CW90_9BACT</name>
<keyword evidence="2" id="KW-0489">Methyltransferase</keyword>
<proteinExistence type="predicted"/>
<protein>
    <submittedName>
        <fullName evidence="2">Uncharacterized protein</fullName>
    </submittedName>
</protein>
<dbReference type="GO" id="GO:0008168">
    <property type="term" value="F:methyltransferase activity"/>
    <property type="evidence" value="ECO:0007669"/>
    <property type="project" value="UniProtKB-KW"/>
</dbReference>
<keyword evidence="3" id="KW-1185">Reference proteome</keyword>
<feature type="chain" id="PRO_5026682967" evidence="1">
    <location>
        <begin position="21"/>
        <end position="180"/>
    </location>
</feature>
<dbReference type="RefSeq" id="WP_162666910.1">
    <property type="nucleotide sequence ID" value="NZ_LR593886.1"/>
</dbReference>
<reference evidence="2 3" key="1">
    <citation type="submission" date="2019-05" db="EMBL/GenBank/DDBJ databases">
        <authorList>
            <consortium name="Science for Life Laboratories"/>
        </authorList>
    </citation>
    <scope>NUCLEOTIDE SEQUENCE [LARGE SCALE GENOMIC DNA]</scope>
    <source>
        <strain evidence="2">Soil9</strain>
    </source>
</reference>
<feature type="signal peptide" evidence="1">
    <location>
        <begin position="1"/>
        <end position="20"/>
    </location>
</feature>
<dbReference type="InterPro" id="IPR027396">
    <property type="entry name" value="DsrEFH-like"/>
</dbReference>
<evidence type="ECO:0000313" key="3">
    <source>
        <dbReference type="Proteomes" id="UP000464178"/>
    </source>
</evidence>
<dbReference type="Gene3D" id="3.40.1260.10">
    <property type="entry name" value="DsrEFH-like"/>
    <property type="match status" value="1"/>
</dbReference>
<dbReference type="InterPro" id="IPR003787">
    <property type="entry name" value="Sulphur_relay_DsrE/F-like"/>
</dbReference>
<dbReference type="PANTHER" id="PTHR37691:SF1">
    <property type="entry name" value="BLR3518 PROTEIN"/>
    <property type="match status" value="1"/>
</dbReference>
<dbReference type="EMBL" id="LR593886">
    <property type="protein sequence ID" value="VTR91984.1"/>
    <property type="molecule type" value="Genomic_DNA"/>
</dbReference>
<evidence type="ECO:0000313" key="2">
    <source>
        <dbReference type="EMBL" id="VTR91984.1"/>
    </source>
</evidence>
<dbReference type="AlphaFoldDB" id="A0A6P2CW90"/>
<dbReference type="Pfam" id="PF02635">
    <property type="entry name" value="DsrE"/>
    <property type="match status" value="1"/>
</dbReference>
<dbReference type="KEGG" id="gms:SOIL9_57300"/>
<accession>A0A6P2CW90</accession>
<dbReference type="PANTHER" id="PTHR37691">
    <property type="entry name" value="BLR3518 PROTEIN"/>
    <property type="match status" value="1"/>
</dbReference>
<organism evidence="2 3">
    <name type="scientific">Gemmata massiliana</name>
    <dbReference type="NCBI Taxonomy" id="1210884"/>
    <lineage>
        <taxon>Bacteria</taxon>
        <taxon>Pseudomonadati</taxon>
        <taxon>Planctomycetota</taxon>
        <taxon>Planctomycetia</taxon>
        <taxon>Gemmatales</taxon>
        <taxon>Gemmataceae</taxon>
        <taxon>Gemmata</taxon>
    </lineage>
</organism>
<keyword evidence="1" id="KW-0732">Signal</keyword>
<dbReference type="SUPFAM" id="SSF75169">
    <property type="entry name" value="DsrEFH-like"/>
    <property type="match status" value="1"/>
</dbReference>
<sequence>MQKALLGIVAALLATASAVAEEPAKLVFPIIPNAGGVVSLPKAAEQPRKGAKVVFDVTADAKPTDINKGLERAARLLNLYGAAGLKASDVKIALVFHGEATKTALTDEASKAKFGIDKNPNAALLRDLRNAGVEVFVCGQALNYKGFKEADVAKDVSVAAAALTVIINRQADGYAYVPVN</sequence>
<dbReference type="Proteomes" id="UP000464178">
    <property type="component" value="Chromosome"/>
</dbReference>